<evidence type="ECO:0000256" key="2">
    <source>
        <dbReference type="ARBA" id="ARBA00022679"/>
    </source>
</evidence>
<feature type="domain" description="Gcp-like" evidence="7">
    <location>
        <begin position="92"/>
        <end position="266"/>
    </location>
</feature>
<dbReference type="GO" id="GO:0005739">
    <property type="term" value="C:mitochondrion"/>
    <property type="evidence" value="ECO:0007669"/>
    <property type="project" value="TreeGrafter"/>
</dbReference>
<organism evidence="8 9">
    <name type="scientific">Caenorhabditis auriculariae</name>
    <dbReference type="NCBI Taxonomy" id="2777116"/>
    <lineage>
        <taxon>Eukaryota</taxon>
        <taxon>Metazoa</taxon>
        <taxon>Ecdysozoa</taxon>
        <taxon>Nematoda</taxon>
        <taxon>Chromadorea</taxon>
        <taxon>Rhabditida</taxon>
        <taxon>Rhabditina</taxon>
        <taxon>Rhabditomorpha</taxon>
        <taxon>Rhabditoidea</taxon>
        <taxon>Rhabditidae</taxon>
        <taxon>Peloderinae</taxon>
        <taxon>Caenorhabditis</taxon>
    </lineage>
</organism>
<proteinExistence type="predicted"/>
<evidence type="ECO:0000259" key="7">
    <source>
        <dbReference type="Pfam" id="PF00814"/>
    </source>
</evidence>
<dbReference type="GO" id="GO:0061711">
    <property type="term" value="F:tRNA N(6)-L-threonylcarbamoyladenine synthase activity"/>
    <property type="evidence" value="ECO:0007669"/>
    <property type="project" value="UniProtKB-EC"/>
</dbReference>
<keyword evidence="4" id="KW-0479">Metal-binding</keyword>
<keyword evidence="9" id="KW-1185">Reference proteome</keyword>
<evidence type="ECO:0000313" key="8">
    <source>
        <dbReference type="EMBL" id="CAD6192448.1"/>
    </source>
</evidence>
<gene>
    <name evidence="8" type="ORF">CAUJ_LOCUS8367</name>
</gene>
<sequence>MGGISPGESAKQHRERLPELIEQCFKGASISRDQISAIAVTTRPGLVIALKEGIRSAIGLARELQKATHSRSSHASPRSFRVSFNGKSSISSPEEFSIYGQSVSGSPGECMDKIARELHVQQIPEFKNIHPGAAVEILASRSSQEGHSRYPIAMPNTVGADMNFSQIKSPYLNMARAEMLRSYFSLEDFAASLQHTVTKHIAGKVHSVLEWLKIEERPVKHLVISGGVGANRYISNGVSKVAAFYGVETVAVPPNLCTDNAEMIAYTGILMMERSSPDIIPWKKLPDMIFAHARQDIGPDERSRVPKRPVNRLAMKTVHGNEPVRFFDKEFFRAQAKIAE</sequence>
<protein>
    <recommendedName>
        <fullName evidence="1">N(6)-L-threonylcarbamoyladenine synthase</fullName>
        <ecNumber evidence="1">2.3.1.234</ecNumber>
    </recommendedName>
</protein>
<dbReference type="EMBL" id="CAJGYM010000027">
    <property type="protein sequence ID" value="CAD6192448.1"/>
    <property type="molecule type" value="Genomic_DNA"/>
</dbReference>
<evidence type="ECO:0000256" key="4">
    <source>
        <dbReference type="ARBA" id="ARBA00022723"/>
    </source>
</evidence>
<evidence type="ECO:0000256" key="1">
    <source>
        <dbReference type="ARBA" id="ARBA00012156"/>
    </source>
</evidence>
<accession>A0A8S1HDT9</accession>
<feature type="domain" description="Gcp-like" evidence="7">
    <location>
        <begin position="2"/>
        <end position="67"/>
    </location>
</feature>
<dbReference type="InterPro" id="IPR043129">
    <property type="entry name" value="ATPase_NBD"/>
</dbReference>
<dbReference type="InterPro" id="IPR000905">
    <property type="entry name" value="Gcp-like_dom"/>
</dbReference>
<dbReference type="PANTHER" id="PTHR11735:SF6">
    <property type="entry name" value="TRNA N6-ADENOSINE THREONYLCARBAMOYLTRANSFERASE, MITOCHONDRIAL"/>
    <property type="match status" value="1"/>
</dbReference>
<evidence type="ECO:0000256" key="6">
    <source>
        <dbReference type="ARBA" id="ARBA00048117"/>
    </source>
</evidence>
<dbReference type="EC" id="2.3.1.234" evidence="1"/>
<dbReference type="PANTHER" id="PTHR11735">
    <property type="entry name" value="TRNA N6-ADENOSINE THREONYLCARBAMOYLTRANSFERASE"/>
    <property type="match status" value="1"/>
</dbReference>
<dbReference type="AlphaFoldDB" id="A0A8S1HDT9"/>
<keyword evidence="3" id="KW-0819">tRNA processing</keyword>
<keyword evidence="5" id="KW-0012">Acyltransferase</keyword>
<comment type="catalytic activity">
    <reaction evidence="6">
        <text>L-threonylcarbamoyladenylate + adenosine(37) in tRNA = N(6)-L-threonylcarbamoyladenosine(37) in tRNA + AMP + H(+)</text>
        <dbReference type="Rhea" id="RHEA:37059"/>
        <dbReference type="Rhea" id="RHEA-COMP:10162"/>
        <dbReference type="Rhea" id="RHEA-COMP:10163"/>
        <dbReference type="ChEBI" id="CHEBI:15378"/>
        <dbReference type="ChEBI" id="CHEBI:73682"/>
        <dbReference type="ChEBI" id="CHEBI:74411"/>
        <dbReference type="ChEBI" id="CHEBI:74418"/>
        <dbReference type="ChEBI" id="CHEBI:456215"/>
        <dbReference type="EC" id="2.3.1.234"/>
    </reaction>
</comment>
<dbReference type="OrthoDB" id="10259622at2759"/>
<name>A0A8S1HDT9_9PELO</name>
<dbReference type="InterPro" id="IPR017861">
    <property type="entry name" value="KAE1/TsaD"/>
</dbReference>
<evidence type="ECO:0000313" key="9">
    <source>
        <dbReference type="Proteomes" id="UP000835052"/>
    </source>
</evidence>
<dbReference type="SUPFAM" id="SSF53067">
    <property type="entry name" value="Actin-like ATPase domain"/>
    <property type="match status" value="2"/>
</dbReference>
<dbReference type="GO" id="GO:0046872">
    <property type="term" value="F:metal ion binding"/>
    <property type="evidence" value="ECO:0007669"/>
    <property type="project" value="UniProtKB-KW"/>
</dbReference>
<evidence type="ECO:0000256" key="5">
    <source>
        <dbReference type="ARBA" id="ARBA00023315"/>
    </source>
</evidence>
<dbReference type="Pfam" id="PF00814">
    <property type="entry name" value="TsaD"/>
    <property type="match status" value="2"/>
</dbReference>
<dbReference type="GO" id="GO:0008033">
    <property type="term" value="P:tRNA processing"/>
    <property type="evidence" value="ECO:0007669"/>
    <property type="project" value="UniProtKB-KW"/>
</dbReference>
<evidence type="ECO:0000256" key="3">
    <source>
        <dbReference type="ARBA" id="ARBA00022694"/>
    </source>
</evidence>
<comment type="caution">
    <text evidence="8">The sequence shown here is derived from an EMBL/GenBank/DDBJ whole genome shotgun (WGS) entry which is preliminary data.</text>
</comment>
<keyword evidence="2" id="KW-0808">Transferase</keyword>
<dbReference type="Proteomes" id="UP000835052">
    <property type="component" value="Unassembled WGS sequence"/>
</dbReference>
<dbReference type="Gene3D" id="3.30.420.40">
    <property type="match status" value="3"/>
</dbReference>
<reference evidence="8" key="1">
    <citation type="submission" date="2020-10" db="EMBL/GenBank/DDBJ databases">
        <authorList>
            <person name="Kikuchi T."/>
        </authorList>
    </citation>
    <scope>NUCLEOTIDE SEQUENCE</scope>
    <source>
        <strain evidence="8">NKZ352</strain>
    </source>
</reference>
<dbReference type="PRINTS" id="PR00789">
    <property type="entry name" value="OSIALOPTASE"/>
</dbReference>